<proteinExistence type="predicted"/>
<feature type="transmembrane region" description="Helical" evidence="6">
    <location>
        <begin position="25"/>
        <end position="42"/>
    </location>
</feature>
<keyword evidence="3 6" id="KW-0812">Transmembrane</keyword>
<dbReference type="EMBL" id="JBAGLP010000097">
    <property type="protein sequence ID" value="MEG3613680.1"/>
    <property type="molecule type" value="Genomic_DNA"/>
</dbReference>
<organism evidence="7 8">
    <name type="scientific">Isoptericola haloaureus</name>
    <dbReference type="NCBI Taxonomy" id="1542902"/>
    <lineage>
        <taxon>Bacteria</taxon>
        <taxon>Bacillati</taxon>
        <taxon>Actinomycetota</taxon>
        <taxon>Actinomycetes</taxon>
        <taxon>Micrococcales</taxon>
        <taxon>Promicromonosporaceae</taxon>
        <taxon>Isoptericola</taxon>
    </lineage>
</organism>
<name>A0ABU7Z2I0_9MICO</name>
<comment type="caution">
    <text evidence="7">The sequence shown here is derived from an EMBL/GenBank/DDBJ whole genome shotgun (WGS) entry which is preliminary data.</text>
</comment>
<reference evidence="7" key="2">
    <citation type="submission" date="2024-02" db="EMBL/GenBank/DDBJ databases">
        <authorList>
            <person name="Prathaban M."/>
            <person name="Mythili R."/>
            <person name="Sharmila Devi N."/>
            <person name="Sobanaa M."/>
            <person name="Prathiviraj R."/>
            <person name="Selvin J."/>
        </authorList>
    </citation>
    <scope>NUCLEOTIDE SEQUENCE</scope>
    <source>
        <strain evidence="7">MP1014</strain>
    </source>
</reference>
<dbReference type="Pfam" id="PF02588">
    <property type="entry name" value="YitT_membrane"/>
    <property type="match status" value="1"/>
</dbReference>
<sequence length="212" mass="21942">MTTPPAPADQPTAPTAVKHTPFEDALGILTGTFVVSLGLFLLESVSAVTGGTAGLSLLVSYVAPLPFAVLFAAVNLPFFLLAITKKGWSFTLRTGAAIALVSGFSVLHPAVFGTVDLPPLYGVLAGNALAGVGLLILFRHRSSLGGFNIVALIAQERLGWRAGYVQMALDTTVVLAAFAVVPATTVLLSALGAVLLNLVLAMNHRPGRYTGY</sequence>
<evidence type="ECO:0000256" key="5">
    <source>
        <dbReference type="ARBA" id="ARBA00023136"/>
    </source>
</evidence>
<keyword evidence="4 6" id="KW-1133">Transmembrane helix</keyword>
<gene>
    <name evidence="7" type="ORF">V5O49_00930</name>
</gene>
<evidence type="ECO:0000313" key="8">
    <source>
        <dbReference type="Proteomes" id="UP001310387"/>
    </source>
</evidence>
<evidence type="ECO:0000256" key="6">
    <source>
        <dbReference type="SAM" id="Phobius"/>
    </source>
</evidence>
<accession>A0ABU7Z2I0</accession>
<dbReference type="PANTHER" id="PTHR33545:SF5">
    <property type="entry name" value="UPF0750 MEMBRANE PROTEIN YITT"/>
    <property type="match status" value="1"/>
</dbReference>
<evidence type="ECO:0000256" key="4">
    <source>
        <dbReference type="ARBA" id="ARBA00022989"/>
    </source>
</evidence>
<dbReference type="RefSeq" id="WP_332900580.1">
    <property type="nucleotide sequence ID" value="NZ_JBAGLP010000097.1"/>
</dbReference>
<comment type="subcellular location">
    <subcellularLocation>
        <location evidence="1">Cell membrane</location>
        <topology evidence="1">Multi-pass membrane protein</topology>
    </subcellularLocation>
</comment>
<reference evidence="7" key="1">
    <citation type="journal article" date="2024" name="Antonie Van Leeuwenhoek">
        <title>Isoptericola haloaureus sp. nov., a dimorphic actinobacterium isolated from mangrove sediments of southeast India, implicating biosaline agricultural significance through nitrogen fixation and salt tolerance genes.</title>
        <authorList>
            <person name="Prathaban M."/>
            <person name="Prathiviraj R."/>
            <person name="Ravichandran M."/>
            <person name="Natarajan S.D."/>
            <person name="Sobanaa M."/>
            <person name="Hari Krishna Kumar S."/>
            <person name="Chandrasekar V."/>
            <person name="Selvin J."/>
        </authorList>
    </citation>
    <scope>NUCLEOTIDE SEQUENCE</scope>
    <source>
        <strain evidence="7">MP1014</strain>
    </source>
</reference>
<dbReference type="PANTHER" id="PTHR33545">
    <property type="entry name" value="UPF0750 MEMBRANE PROTEIN YITT-RELATED"/>
    <property type="match status" value="1"/>
</dbReference>
<keyword evidence="5 6" id="KW-0472">Membrane</keyword>
<keyword evidence="8" id="KW-1185">Reference proteome</keyword>
<feature type="transmembrane region" description="Helical" evidence="6">
    <location>
        <begin position="120"/>
        <end position="138"/>
    </location>
</feature>
<evidence type="ECO:0000256" key="2">
    <source>
        <dbReference type="ARBA" id="ARBA00022475"/>
    </source>
</evidence>
<dbReference type="Proteomes" id="UP001310387">
    <property type="component" value="Unassembled WGS sequence"/>
</dbReference>
<evidence type="ECO:0000313" key="7">
    <source>
        <dbReference type="EMBL" id="MEG3613680.1"/>
    </source>
</evidence>
<feature type="transmembrane region" description="Helical" evidence="6">
    <location>
        <begin position="62"/>
        <end position="83"/>
    </location>
</feature>
<evidence type="ECO:0000256" key="1">
    <source>
        <dbReference type="ARBA" id="ARBA00004651"/>
    </source>
</evidence>
<dbReference type="InterPro" id="IPR051461">
    <property type="entry name" value="UPF0750_membrane"/>
</dbReference>
<protein>
    <submittedName>
        <fullName evidence="7">YitT family protein</fullName>
    </submittedName>
</protein>
<feature type="transmembrane region" description="Helical" evidence="6">
    <location>
        <begin position="90"/>
        <end position="108"/>
    </location>
</feature>
<dbReference type="InterPro" id="IPR003740">
    <property type="entry name" value="YitT"/>
</dbReference>
<keyword evidence="2" id="KW-1003">Cell membrane</keyword>
<evidence type="ECO:0000256" key="3">
    <source>
        <dbReference type="ARBA" id="ARBA00022692"/>
    </source>
</evidence>